<comment type="caution">
    <text evidence="2">The sequence shown here is derived from an EMBL/GenBank/DDBJ whole genome shotgun (WGS) entry which is preliminary data.</text>
</comment>
<evidence type="ECO:0000313" key="3">
    <source>
        <dbReference type="Proteomes" id="UP000237000"/>
    </source>
</evidence>
<organism evidence="2 3">
    <name type="scientific">Trema orientale</name>
    <name type="common">Charcoal tree</name>
    <name type="synonym">Celtis orientalis</name>
    <dbReference type="NCBI Taxonomy" id="63057"/>
    <lineage>
        <taxon>Eukaryota</taxon>
        <taxon>Viridiplantae</taxon>
        <taxon>Streptophyta</taxon>
        <taxon>Embryophyta</taxon>
        <taxon>Tracheophyta</taxon>
        <taxon>Spermatophyta</taxon>
        <taxon>Magnoliopsida</taxon>
        <taxon>eudicotyledons</taxon>
        <taxon>Gunneridae</taxon>
        <taxon>Pentapetalae</taxon>
        <taxon>rosids</taxon>
        <taxon>fabids</taxon>
        <taxon>Rosales</taxon>
        <taxon>Cannabaceae</taxon>
        <taxon>Trema</taxon>
    </lineage>
</organism>
<feature type="compositionally biased region" description="Polar residues" evidence="1">
    <location>
        <begin position="104"/>
        <end position="114"/>
    </location>
</feature>
<protein>
    <submittedName>
        <fullName evidence="2">Uncharacterized protein</fullName>
    </submittedName>
</protein>
<dbReference type="AlphaFoldDB" id="A0A2P5G0Z7"/>
<feature type="region of interest" description="Disordered" evidence="1">
    <location>
        <begin position="1"/>
        <end position="122"/>
    </location>
</feature>
<feature type="compositionally biased region" description="Basic and acidic residues" evidence="1">
    <location>
        <begin position="39"/>
        <end position="49"/>
    </location>
</feature>
<keyword evidence="3" id="KW-1185">Reference proteome</keyword>
<gene>
    <name evidence="2" type="ORF">TorRG33x02_008940</name>
</gene>
<feature type="compositionally biased region" description="Gly residues" evidence="1">
    <location>
        <begin position="25"/>
        <end position="36"/>
    </location>
</feature>
<dbReference type="InParanoid" id="A0A2P5G0Z7"/>
<sequence length="122" mass="13351">MPPFNPPIPNPNHVLPYYPYPPVNGGSGFPGFGVNGIGEEIKHDGHHSTTTETAQSQSQSHTSDKSGATQNKPNTETPEHSSSAHQVPDIEAHVGSAQDIFFPSSHQFPRNRGSQLYHRRFL</sequence>
<evidence type="ECO:0000313" key="2">
    <source>
        <dbReference type="EMBL" id="POO03689.1"/>
    </source>
</evidence>
<accession>A0A2P5G0Z7</accession>
<reference evidence="3" key="1">
    <citation type="submission" date="2016-06" db="EMBL/GenBank/DDBJ databases">
        <title>Parallel loss of symbiosis genes in relatives of nitrogen-fixing non-legume Parasponia.</title>
        <authorList>
            <person name="Van Velzen R."/>
            <person name="Holmer R."/>
            <person name="Bu F."/>
            <person name="Rutten L."/>
            <person name="Van Zeijl A."/>
            <person name="Liu W."/>
            <person name="Santuari L."/>
            <person name="Cao Q."/>
            <person name="Sharma T."/>
            <person name="Shen D."/>
            <person name="Roswanjaya Y."/>
            <person name="Wardhani T."/>
            <person name="Kalhor M.S."/>
            <person name="Jansen J."/>
            <person name="Van den Hoogen J."/>
            <person name="Gungor B."/>
            <person name="Hartog M."/>
            <person name="Hontelez J."/>
            <person name="Verver J."/>
            <person name="Yang W.-C."/>
            <person name="Schijlen E."/>
            <person name="Repin R."/>
            <person name="Schilthuizen M."/>
            <person name="Schranz E."/>
            <person name="Heidstra R."/>
            <person name="Miyata K."/>
            <person name="Fedorova E."/>
            <person name="Kohlen W."/>
            <person name="Bisseling T."/>
            <person name="Smit S."/>
            <person name="Geurts R."/>
        </authorList>
    </citation>
    <scope>NUCLEOTIDE SEQUENCE [LARGE SCALE GENOMIC DNA]</scope>
    <source>
        <strain evidence="3">cv. RG33-2</strain>
    </source>
</reference>
<evidence type="ECO:0000256" key="1">
    <source>
        <dbReference type="SAM" id="MobiDB-lite"/>
    </source>
</evidence>
<name>A0A2P5G0Z7_TREOI</name>
<feature type="compositionally biased region" description="Pro residues" evidence="1">
    <location>
        <begin position="1"/>
        <end position="10"/>
    </location>
</feature>
<dbReference type="Proteomes" id="UP000237000">
    <property type="component" value="Unassembled WGS sequence"/>
</dbReference>
<dbReference type="EMBL" id="JXTC01000002">
    <property type="protein sequence ID" value="POO03689.1"/>
    <property type="molecule type" value="Genomic_DNA"/>
</dbReference>
<feature type="compositionally biased region" description="Low complexity" evidence="1">
    <location>
        <begin position="50"/>
        <end position="61"/>
    </location>
</feature>
<feature type="compositionally biased region" description="Polar residues" evidence="1">
    <location>
        <begin position="65"/>
        <end position="85"/>
    </location>
</feature>
<proteinExistence type="predicted"/>